<evidence type="ECO:0000256" key="1">
    <source>
        <dbReference type="ARBA" id="ARBA00001917"/>
    </source>
</evidence>
<dbReference type="GO" id="GO:0102263">
    <property type="term" value="F:tRNA-dihydrouridine17 synthase activity"/>
    <property type="evidence" value="ECO:0007669"/>
    <property type="project" value="RHEA"/>
</dbReference>
<evidence type="ECO:0000259" key="20">
    <source>
        <dbReference type="Pfam" id="PF01207"/>
    </source>
</evidence>
<reference evidence="22" key="1">
    <citation type="journal article" date="2012" name="Science">
        <title>The Paleozoic origin of enzymatic lignin decomposition reconstructed from 31 fungal genomes.</title>
        <authorList>
            <person name="Floudas D."/>
            <person name="Binder M."/>
            <person name="Riley R."/>
            <person name="Barry K."/>
            <person name="Blanchette R.A."/>
            <person name="Henrissat B."/>
            <person name="Martinez A.T."/>
            <person name="Otillar R."/>
            <person name="Spatafora J.W."/>
            <person name="Yadav J.S."/>
            <person name="Aerts A."/>
            <person name="Benoit I."/>
            <person name="Boyd A."/>
            <person name="Carlson A."/>
            <person name="Copeland A."/>
            <person name="Coutinho P.M."/>
            <person name="de Vries R.P."/>
            <person name="Ferreira P."/>
            <person name="Findley K."/>
            <person name="Foster B."/>
            <person name="Gaskell J."/>
            <person name="Glotzer D."/>
            <person name="Gorecki P."/>
            <person name="Heitman J."/>
            <person name="Hesse C."/>
            <person name="Hori C."/>
            <person name="Igarashi K."/>
            <person name="Jurgens J.A."/>
            <person name="Kallen N."/>
            <person name="Kersten P."/>
            <person name="Kohler A."/>
            <person name="Kuees U."/>
            <person name="Kumar T.K.A."/>
            <person name="Kuo A."/>
            <person name="LaButti K."/>
            <person name="Larrondo L.F."/>
            <person name="Lindquist E."/>
            <person name="Ling A."/>
            <person name="Lombard V."/>
            <person name="Lucas S."/>
            <person name="Lundell T."/>
            <person name="Martin R."/>
            <person name="McLaughlin D.J."/>
            <person name="Morgenstern I."/>
            <person name="Morin E."/>
            <person name="Murat C."/>
            <person name="Nagy L.G."/>
            <person name="Nolan M."/>
            <person name="Ohm R.A."/>
            <person name="Patyshakuliyeva A."/>
            <person name="Rokas A."/>
            <person name="Ruiz-Duenas F.J."/>
            <person name="Sabat G."/>
            <person name="Salamov A."/>
            <person name="Samejima M."/>
            <person name="Schmutz J."/>
            <person name="Slot J.C."/>
            <person name="St John F."/>
            <person name="Stenlid J."/>
            <person name="Sun H."/>
            <person name="Sun S."/>
            <person name="Syed K."/>
            <person name="Tsang A."/>
            <person name="Wiebenga A."/>
            <person name="Young D."/>
            <person name="Pisabarro A."/>
            <person name="Eastwood D.C."/>
            <person name="Martin F."/>
            <person name="Cullen D."/>
            <person name="Grigoriev I.V."/>
            <person name="Hibbett D.S."/>
        </authorList>
    </citation>
    <scope>NUCLEOTIDE SEQUENCE [LARGE SCALE GENOMIC DNA]</scope>
    <source>
        <strain evidence="22">RWD-64-598 SS2</strain>
    </source>
</reference>
<feature type="binding site" evidence="18">
    <location>
        <begin position="13"/>
        <end position="15"/>
    </location>
    <ligand>
        <name>FMN</name>
        <dbReference type="ChEBI" id="CHEBI:58210"/>
    </ligand>
</feature>
<keyword evidence="3 16" id="KW-0288">FMN</keyword>
<comment type="catalytic activity">
    <reaction evidence="10">
        <text>5,6-dihydrouridine(17) in tRNA + NAD(+) = uridine(17) in tRNA + NADH + H(+)</text>
        <dbReference type="Rhea" id="RHEA:53372"/>
        <dbReference type="Rhea" id="RHEA-COMP:13541"/>
        <dbReference type="Rhea" id="RHEA-COMP:13542"/>
        <dbReference type="ChEBI" id="CHEBI:15378"/>
        <dbReference type="ChEBI" id="CHEBI:57540"/>
        <dbReference type="ChEBI" id="CHEBI:57945"/>
        <dbReference type="ChEBI" id="CHEBI:65315"/>
        <dbReference type="ChEBI" id="CHEBI:74443"/>
        <dbReference type="EC" id="1.3.1.88"/>
    </reaction>
    <physiologicalReaction direction="right-to-left" evidence="10">
        <dbReference type="Rhea" id="RHEA:53374"/>
    </physiologicalReaction>
</comment>
<dbReference type="EC" id="1.3.1.-" evidence="16"/>
<keyword evidence="4" id="KW-0507">mRNA processing</keyword>
<evidence type="ECO:0000256" key="9">
    <source>
        <dbReference type="ARBA" id="ARBA00038313"/>
    </source>
</evidence>
<comment type="similarity">
    <text evidence="16">Belongs to the dus family.</text>
</comment>
<evidence type="ECO:0000256" key="4">
    <source>
        <dbReference type="ARBA" id="ARBA00022664"/>
    </source>
</evidence>
<dbReference type="PROSITE" id="PS01136">
    <property type="entry name" value="UPF0034"/>
    <property type="match status" value="1"/>
</dbReference>
<feature type="region of interest" description="Disordered" evidence="19">
    <location>
        <begin position="330"/>
        <end position="363"/>
    </location>
</feature>
<evidence type="ECO:0000256" key="2">
    <source>
        <dbReference type="ARBA" id="ARBA00022630"/>
    </source>
</evidence>
<comment type="catalytic activity">
    <reaction evidence="12">
        <text>a 5,6-dihydrouridine in mRNA + NAD(+) = a uridine in mRNA + NADH + H(+)</text>
        <dbReference type="Rhea" id="RHEA:69851"/>
        <dbReference type="Rhea" id="RHEA-COMP:14658"/>
        <dbReference type="Rhea" id="RHEA-COMP:17789"/>
        <dbReference type="ChEBI" id="CHEBI:15378"/>
        <dbReference type="ChEBI" id="CHEBI:57540"/>
        <dbReference type="ChEBI" id="CHEBI:57945"/>
        <dbReference type="ChEBI" id="CHEBI:65315"/>
        <dbReference type="ChEBI" id="CHEBI:74443"/>
    </reaction>
    <physiologicalReaction direction="right-to-left" evidence="12">
        <dbReference type="Rhea" id="RHEA:69853"/>
    </physiologicalReaction>
</comment>
<sequence>MVEVEDLRYIAAPMVNQSDFPFRQLTRRYGATLAYTQMLAPERLINDQDYLETHLRDLWEKHVQEEARSHMHASHRVCAQTTRNAPPVVVQLCGNDPETIVRAARTVQQHCDGIDLNLGCPQEHAREGHYGGYLLGRKDWPLVQSIVPVSTKIRLCQHAPDTLPLGTLLEASGTSWVTLHARHVSARRRRQGVADLQVVKELKDSLRIPVISNGNVRTWNDLQDNRTYTSADGCMVGETLLGNPCIFANIVPDPVQISLEYLELCREHQGCATIHDVRAHVRRFVEHQCSRKPWYAKFRVAINQTESIEDIESLLLTKVNRWRGKARRIKSTNDNSSEDTEQKEHLDPKGRLDDELTGLSLLG</sequence>
<feature type="domain" description="DUS-like FMN-binding" evidence="20">
    <location>
        <begin position="11"/>
        <end position="276"/>
    </location>
</feature>
<evidence type="ECO:0000313" key="21">
    <source>
        <dbReference type="EMBL" id="EIW78459.1"/>
    </source>
</evidence>
<dbReference type="GO" id="GO:0106414">
    <property type="term" value="F:mRNA dihydrouridine synthase activity"/>
    <property type="evidence" value="ECO:0007669"/>
    <property type="project" value="RHEA"/>
</dbReference>
<dbReference type="SUPFAM" id="SSF51395">
    <property type="entry name" value="FMN-linked oxidoreductases"/>
    <property type="match status" value="1"/>
</dbReference>
<dbReference type="Gene3D" id="3.20.20.70">
    <property type="entry name" value="Aldolase class I"/>
    <property type="match status" value="1"/>
</dbReference>
<gene>
    <name evidence="21" type="ORF">CONPUDRAFT_75132</name>
</gene>
<comment type="catalytic activity">
    <reaction evidence="11">
        <text>5,6-dihydrouridine(16) in tRNA + NADP(+) = uridine(16) in tRNA + NADPH + H(+)</text>
        <dbReference type="Rhea" id="RHEA:53376"/>
        <dbReference type="Rhea" id="RHEA-COMP:13543"/>
        <dbReference type="Rhea" id="RHEA-COMP:13544"/>
        <dbReference type="ChEBI" id="CHEBI:15378"/>
        <dbReference type="ChEBI" id="CHEBI:57783"/>
        <dbReference type="ChEBI" id="CHEBI:58349"/>
        <dbReference type="ChEBI" id="CHEBI:65315"/>
        <dbReference type="ChEBI" id="CHEBI:74443"/>
        <dbReference type="EC" id="1.3.1.88"/>
    </reaction>
    <physiologicalReaction direction="right-to-left" evidence="11">
        <dbReference type="Rhea" id="RHEA:53378"/>
    </physiologicalReaction>
</comment>
<keyword evidence="8" id="KW-0520">NAD</keyword>
<evidence type="ECO:0000256" key="10">
    <source>
        <dbReference type="ARBA" id="ARBA00047287"/>
    </source>
</evidence>
<dbReference type="PANTHER" id="PTHR11082">
    <property type="entry name" value="TRNA-DIHYDROURIDINE SYNTHASE"/>
    <property type="match status" value="1"/>
</dbReference>
<evidence type="ECO:0000256" key="6">
    <source>
        <dbReference type="ARBA" id="ARBA00022857"/>
    </source>
</evidence>
<evidence type="ECO:0000256" key="17">
    <source>
        <dbReference type="PIRSR" id="PIRSR006621-1"/>
    </source>
</evidence>
<dbReference type="KEGG" id="cput:CONPUDRAFT_75132"/>
<keyword evidence="7 16" id="KW-0560">Oxidoreductase</keyword>
<evidence type="ECO:0000256" key="3">
    <source>
        <dbReference type="ARBA" id="ARBA00022643"/>
    </source>
</evidence>
<comment type="similarity">
    <text evidence="9">Belongs to the Dus family. Dus1 subfamily.</text>
</comment>
<keyword evidence="22" id="KW-1185">Reference proteome</keyword>
<organism evidence="21 22">
    <name type="scientific">Coniophora puteana (strain RWD-64-598)</name>
    <name type="common">Brown rot fungus</name>
    <dbReference type="NCBI Taxonomy" id="741705"/>
    <lineage>
        <taxon>Eukaryota</taxon>
        <taxon>Fungi</taxon>
        <taxon>Dikarya</taxon>
        <taxon>Basidiomycota</taxon>
        <taxon>Agaricomycotina</taxon>
        <taxon>Agaricomycetes</taxon>
        <taxon>Agaricomycetidae</taxon>
        <taxon>Boletales</taxon>
        <taxon>Coniophorineae</taxon>
        <taxon>Coniophoraceae</taxon>
        <taxon>Coniophora</taxon>
    </lineage>
</organism>
<dbReference type="PIRSF" id="PIRSF006621">
    <property type="entry name" value="Dus"/>
    <property type="match status" value="1"/>
</dbReference>
<feature type="binding site" evidence="18">
    <location>
        <position position="180"/>
    </location>
    <ligand>
        <name>FMN</name>
        <dbReference type="ChEBI" id="CHEBI:58210"/>
    </ligand>
</feature>
<comment type="cofactor">
    <cofactor evidence="1 16 18">
        <name>FMN</name>
        <dbReference type="ChEBI" id="CHEBI:58210"/>
    </cofactor>
</comment>
<evidence type="ECO:0000256" key="8">
    <source>
        <dbReference type="ARBA" id="ARBA00023027"/>
    </source>
</evidence>
<dbReference type="InterPro" id="IPR018517">
    <property type="entry name" value="tRNA_hU_synthase_CS"/>
</dbReference>
<dbReference type="GeneID" id="19209303"/>
<dbReference type="GO" id="GO:0050660">
    <property type="term" value="F:flavin adenine dinucleotide binding"/>
    <property type="evidence" value="ECO:0007669"/>
    <property type="project" value="InterPro"/>
</dbReference>
<evidence type="ECO:0000256" key="16">
    <source>
        <dbReference type="PIRNR" id="PIRNR006621"/>
    </source>
</evidence>
<comment type="function">
    <text evidence="16">Catalyzes the synthesis of dihydrouridine, a modified base found in the D-loop of most tRNAs.</text>
</comment>
<dbReference type="Pfam" id="PF01207">
    <property type="entry name" value="Dus"/>
    <property type="match status" value="1"/>
</dbReference>
<evidence type="ECO:0000256" key="11">
    <source>
        <dbReference type="ARBA" id="ARBA00047652"/>
    </source>
</evidence>
<dbReference type="AlphaFoldDB" id="A0A5M3MGV0"/>
<evidence type="ECO:0000313" key="22">
    <source>
        <dbReference type="Proteomes" id="UP000053558"/>
    </source>
</evidence>
<name>A0A5M3MGV0_CONPW</name>
<comment type="catalytic activity">
    <reaction evidence="13">
        <text>5,6-dihydrouridine(16) in tRNA + NAD(+) = uridine(16) in tRNA + NADH + H(+)</text>
        <dbReference type="Rhea" id="RHEA:53380"/>
        <dbReference type="Rhea" id="RHEA-COMP:13543"/>
        <dbReference type="Rhea" id="RHEA-COMP:13544"/>
        <dbReference type="ChEBI" id="CHEBI:15378"/>
        <dbReference type="ChEBI" id="CHEBI:57540"/>
        <dbReference type="ChEBI" id="CHEBI:57945"/>
        <dbReference type="ChEBI" id="CHEBI:65315"/>
        <dbReference type="ChEBI" id="CHEBI:74443"/>
        <dbReference type="EC" id="1.3.1.88"/>
    </reaction>
    <physiologicalReaction direction="right-to-left" evidence="13">
        <dbReference type="Rhea" id="RHEA:53382"/>
    </physiologicalReaction>
</comment>
<dbReference type="InterPro" id="IPR035587">
    <property type="entry name" value="DUS-like_FMN-bd"/>
</dbReference>
<comment type="catalytic activity">
    <reaction evidence="15">
        <text>5,6-dihydrouridine(17) in tRNA + NADP(+) = uridine(17) in tRNA + NADPH + H(+)</text>
        <dbReference type="Rhea" id="RHEA:53368"/>
        <dbReference type="Rhea" id="RHEA-COMP:13541"/>
        <dbReference type="Rhea" id="RHEA-COMP:13542"/>
        <dbReference type="ChEBI" id="CHEBI:15378"/>
        <dbReference type="ChEBI" id="CHEBI:57783"/>
        <dbReference type="ChEBI" id="CHEBI:58349"/>
        <dbReference type="ChEBI" id="CHEBI:65315"/>
        <dbReference type="ChEBI" id="CHEBI:74443"/>
        <dbReference type="EC" id="1.3.1.88"/>
    </reaction>
    <physiologicalReaction direction="right-to-left" evidence="15">
        <dbReference type="Rhea" id="RHEA:53370"/>
    </physiologicalReaction>
</comment>
<comment type="catalytic activity">
    <reaction evidence="14">
        <text>a 5,6-dihydrouridine in mRNA + NADP(+) = a uridine in mRNA + NADPH + H(+)</text>
        <dbReference type="Rhea" id="RHEA:69855"/>
        <dbReference type="Rhea" id="RHEA-COMP:14658"/>
        <dbReference type="Rhea" id="RHEA-COMP:17789"/>
        <dbReference type="ChEBI" id="CHEBI:15378"/>
        <dbReference type="ChEBI" id="CHEBI:57783"/>
        <dbReference type="ChEBI" id="CHEBI:58349"/>
        <dbReference type="ChEBI" id="CHEBI:65315"/>
        <dbReference type="ChEBI" id="CHEBI:74443"/>
    </reaction>
    <physiologicalReaction direction="right-to-left" evidence="14">
        <dbReference type="Rhea" id="RHEA:69857"/>
    </physiologicalReaction>
</comment>
<evidence type="ECO:0000256" key="12">
    <source>
        <dbReference type="ARBA" id="ARBA00048342"/>
    </source>
</evidence>
<dbReference type="InterPro" id="IPR001269">
    <property type="entry name" value="DUS_fam"/>
</dbReference>
<feature type="binding site" evidence="18">
    <location>
        <position position="152"/>
    </location>
    <ligand>
        <name>FMN</name>
        <dbReference type="ChEBI" id="CHEBI:58210"/>
    </ligand>
</feature>
<dbReference type="CDD" id="cd02801">
    <property type="entry name" value="DUS_like_FMN"/>
    <property type="match status" value="1"/>
</dbReference>
<evidence type="ECO:0000256" key="18">
    <source>
        <dbReference type="PIRSR" id="PIRSR006621-2"/>
    </source>
</evidence>
<dbReference type="EMBL" id="JH711582">
    <property type="protein sequence ID" value="EIW78459.1"/>
    <property type="molecule type" value="Genomic_DNA"/>
</dbReference>
<proteinExistence type="inferred from homology"/>
<dbReference type="GO" id="GO:0102262">
    <property type="term" value="F:tRNA-dihydrouridine16 synthase activity"/>
    <property type="evidence" value="ECO:0007669"/>
    <property type="project" value="RHEA"/>
</dbReference>
<keyword evidence="5 16" id="KW-0819">tRNA processing</keyword>
<feature type="active site" description="Proton donor" evidence="17">
    <location>
        <position position="120"/>
    </location>
</feature>
<evidence type="ECO:0000256" key="13">
    <source>
        <dbReference type="ARBA" id="ARBA00048934"/>
    </source>
</evidence>
<dbReference type="PANTHER" id="PTHR11082:SF5">
    <property type="entry name" value="TRNA-DIHYDROURIDINE(16_17) SYNTHASE [NAD(P)(+)]-LIKE"/>
    <property type="match status" value="1"/>
</dbReference>
<evidence type="ECO:0000256" key="14">
    <source>
        <dbReference type="ARBA" id="ARBA00049447"/>
    </source>
</evidence>
<evidence type="ECO:0000256" key="7">
    <source>
        <dbReference type="ARBA" id="ARBA00023002"/>
    </source>
</evidence>
<accession>A0A5M3MGV0</accession>
<feature type="binding site" evidence="18">
    <location>
        <position position="91"/>
    </location>
    <ligand>
        <name>FMN</name>
        <dbReference type="ChEBI" id="CHEBI:58210"/>
    </ligand>
</feature>
<evidence type="ECO:0000256" key="5">
    <source>
        <dbReference type="ARBA" id="ARBA00022694"/>
    </source>
</evidence>
<keyword evidence="6" id="KW-0521">NADP</keyword>
<evidence type="ECO:0000256" key="19">
    <source>
        <dbReference type="SAM" id="MobiDB-lite"/>
    </source>
</evidence>
<evidence type="ECO:0000256" key="15">
    <source>
        <dbReference type="ARBA" id="ARBA00049467"/>
    </source>
</evidence>
<comment type="caution">
    <text evidence="21">The sequence shown here is derived from an EMBL/GenBank/DDBJ whole genome shotgun (WGS) entry which is preliminary data.</text>
</comment>
<dbReference type="GO" id="GO:0006397">
    <property type="term" value="P:mRNA processing"/>
    <property type="evidence" value="ECO:0007669"/>
    <property type="project" value="UniProtKB-KW"/>
</dbReference>
<dbReference type="OMA" id="NPCLFAN"/>
<dbReference type="OrthoDB" id="272303at2759"/>
<dbReference type="Proteomes" id="UP000053558">
    <property type="component" value="Unassembled WGS sequence"/>
</dbReference>
<keyword evidence="18" id="KW-0547">Nucleotide-binding</keyword>
<dbReference type="RefSeq" id="XP_007771170.1">
    <property type="nucleotide sequence ID" value="XM_007772980.1"/>
</dbReference>
<keyword evidence="2 16" id="KW-0285">Flavoprotein</keyword>
<protein>
    <recommendedName>
        <fullName evidence="16">tRNA-dihydrouridine synthase</fullName>
        <ecNumber evidence="16">1.3.1.-</ecNumber>
    </recommendedName>
</protein>
<dbReference type="InterPro" id="IPR013785">
    <property type="entry name" value="Aldolase_TIM"/>
</dbReference>
<feature type="compositionally biased region" description="Basic and acidic residues" evidence="19">
    <location>
        <begin position="340"/>
        <end position="354"/>
    </location>
</feature>